<dbReference type="Proteomes" id="UP000324897">
    <property type="component" value="Chromosome 1"/>
</dbReference>
<accession>A0A5J9V4Y2</accession>
<protein>
    <submittedName>
        <fullName evidence="2">Uncharacterized protein</fullName>
    </submittedName>
</protein>
<sequence length="125" mass="13141">MARGWRWGRAPCSGVCSSRGCVLSGDLVLAFLHLANHPKAMSLALILAAMLVVSSCLLKAPLSMLWRQSCSHTCNECSSLLQIQITESLIIVSFTVDGSPGSTPLPEPTLGSRASNVLAPAVGSY</sequence>
<keyword evidence="1" id="KW-0472">Membrane</keyword>
<dbReference type="EMBL" id="RWGY01000011">
    <property type="protein sequence ID" value="TVU30975.1"/>
    <property type="molecule type" value="Genomic_DNA"/>
</dbReference>
<evidence type="ECO:0000313" key="3">
    <source>
        <dbReference type="EMBL" id="TVU30980.1"/>
    </source>
</evidence>
<proteinExistence type="predicted"/>
<gene>
    <name evidence="2" type="ORF">EJB05_22634</name>
    <name evidence="3" type="ORF">EJB05_22640</name>
</gene>
<organism evidence="2 4">
    <name type="scientific">Eragrostis curvula</name>
    <name type="common">weeping love grass</name>
    <dbReference type="NCBI Taxonomy" id="38414"/>
    <lineage>
        <taxon>Eukaryota</taxon>
        <taxon>Viridiplantae</taxon>
        <taxon>Streptophyta</taxon>
        <taxon>Embryophyta</taxon>
        <taxon>Tracheophyta</taxon>
        <taxon>Spermatophyta</taxon>
        <taxon>Magnoliopsida</taxon>
        <taxon>Liliopsida</taxon>
        <taxon>Poales</taxon>
        <taxon>Poaceae</taxon>
        <taxon>PACMAD clade</taxon>
        <taxon>Chloridoideae</taxon>
        <taxon>Eragrostideae</taxon>
        <taxon>Eragrostidinae</taxon>
        <taxon>Eragrostis</taxon>
    </lineage>
</organism>
<reference evidence="2 4" key="1">
    <citation type="journal article" date="2019" name="Sci. Rep.">
        <title>A high-quality genome of Eragrostis curvula grass provides insights into Poaceae evolution and supports new strategies to enhance forage quality.</title>
        <authorList>
            <person name="Carballo J."/>
            <person name="Santos B.A.C.M."/>
            <person name="Zappacosta D."/>
            <person name="Garbus I."/>
            <person name="Selva J.P."/>
            <person name="Gallo C.A."/>
            <person name="Diaz A."/>
            <person name="Albertini E."/>
            <person name="Caccamo M."/>
            <person name="Echenique V."/>
        </authorList>
    </citation>
    <scope>NUCLEOTIDE SEQUENCE [LARGE SCALE GENOMIC DNA]</scope>
    <source>
        <strain evidence="4">cv. Victoria</strain>
        <tissue evidence="2">Leaf</tissue>
    </source>
</reference>
<evidence type="ECO:0000256" key="1">
    <source>
        <dbReference type="SAM" id="Phobius"/>
    </source>
</evidence>
<name>A0A5J9V4Y2_9POAL</name>
<dbReference type="Gramene" id="TVU30980">
    <property type="protein sequence ID" value="TVU30980"/>
    <property type="gene ID" value="EJB05_22640"/>
</dbReference>
<dbReference type="Gramene" id="TVU30975">
    <property type="protein sequence ID" value="TVU30975"/>
    <property type="gene ID" value="EJB05_22634"/>
</dbReference>
<feature type="transmembrane region" description="Helical" evidence="1">
    <location>
        <begin position="40"/>
        <end position="58"/>
    </location>
</feature>
<comment type="caution">
    <text evidence="2">The sequence shown here is derived from an EMBL/GenBank/DDBJ whole genome shotgun (WGS) entry which is preliminary data.</text>
</comment>
<evidence type="ECO:0000313" key="4">
    <source>
        <dbReference type="Proteomes" id="UP000324897"/>
    </source>
</evidence>
<evidence type="ECO:0000313" key="2">
    <source>
        <dbReference type="EMBL" id="TVU30975.1"/>
    </source>
</evidence>
<dbReference type="EMBL" id="RWGY01000011">
    <property type="protein sequence ID" value="TVU30980.1"/>
    <property type="molecule type" value="Genomic_DNA"/>
</dbReference>
<keyword evidence="1" id="KW-0812">Transmembrane</keyword>
<keyword evidence="1" id="KW-1133">Transmembrane helix</keyword>
<keyword evidence="4" id="KW-1185">Reference proteome</keyword>
<dbReference type="AlphaFoldDB" id="A0A5J9V4Y2"/>